<keyword evidence="2" id="KW-1185">Reference proteome</keyword>
<dbReference type="EMBL" id="JAPESX010002159">
    <property type="protein sequence ID" value="KAJ8109064.1"/>
    <property type="molecule type" value="Genomic_DNA"/>
</dbReference>
<reference evidence="1" key="1">
    <citation type="submission" date="2022-11" db="EMBL/GenBank/DDBJ databases">
        <title>Genome Sequence of Nemania bipapillata.</title>
        <authorList>
            <person name="Buettner E."/>
        </authorList>
    </citation>
    <scope>NUCLEOTIDE SEQUENCE</scope>
    <source>
        <strain evidence="1">CP14</strain>
    </source>
</reference>
<dbReference type="Proteomes" id="UP001153334">
    <property type="component" value="Unassembled WGS sequence"/>
</dbReference>
<accession>A0ACC2I244</accession>
<comment type="caution">
    <text evidence="1">The sequence shown here is derived from an EMBL/GenBank/DDBJ whole genome shotgun (WGS) entry which is preliminary data.</text>
</comment>
<evidence type="ECO:0000313" key="1">
    <source>
        <dbReference type="EMBL" id="KAJ8109064.1"/>
    </source>
</evidence>
<evidence type="ECO:0000313" key="2">
    <source>
        <dbReference type="Proteomes" id="UP001153334"/>
    </source>
</evidence>
<proteinExistence type="predicted"/>
<gene>
    <name evidence="1" type="ORF">ONZ43_g6243</name>
</gene>
<sequence length="845" mass="93665">MASAESVQIGHALVEFSLNGIFPEEDISSWRIEAGYLAPALESLAAAKSKLEADIHIINEETAADVSQWIANTKSLEDDIIRTRNWANEIVRRSEAPDVSGRTIQKAEDKVDFLRRESAYNNQLYDALASIKHVSQLLDQVELARDERRILQSLHLLEESWAALDNVPVSKSCRVMKLLDIRAFELKSAVHDVFDHVWSSLVQIDAPTGQISILSSREDEEMSLADAVIGLKAYKEVDKRMETLWQGLDQILIRPRTNIEFGDMPAIRSTLSLAGKTDKTVKSLFYDIETVLEYLSQRLPDELIYSLSSIMMPDLIPSIITYWLEPLVPTSLRDMDEFQDTINATEAFCAHLETLKFSGFEELQEWVQNVPRVWLAKCRETALDSIRTKLSEGLGDPKEIERVETQTISQEEERRFASDNTVPTNSDGWDAAWDDGEVGPNPGDQQKQPGKEDDGDDGADAWGWGDDDDGEGGNGANTTVANVNPKHNDLTEEEDAAVAWGWGDEEDTTDAKDTTVANKDAQPTASTRELTLKETYNISSMPEPVVALILAILEDGASLVGSEGNPMAAAAAGLFSLPTLVLAMFRAVSPHYYALNDGGNMFLYNDATYLSERLSEITNDWKARDDLVPRAKSMLRLDNDVKALQSFATRAYSSEMATCRTILRDLLGGSQSLLQQDELGSSGLQSQVDNAISYVRTTAASWSRILAKSAWSQAVGSLVNTVASKVVSDVMDLAGIGQDDAYNIANLIARITELDNLFLPSGADKNAIPSTSEYASSWLRLKYLSEVLQSNLQDVKFLWMDSELSLYFTVDEVVDLIGLSFVDNARTREVVREIQGRPHPRGPAW</sequence>
<organism evidence="1 2">
    <name type="scientific">Nemania bipapillata</name>
    <dbReference type="NCBI Taxonomy" id="110536"/>
    <lineage>
        <taxon>Eukaryota</taxon>
        <taxon>Fungi</taxon>
        <taxon>Dikarya</taxon>
        <taxon>Ascomycota</taxon>
        <taxon>Pezizomycotina</taxon>
        <taxon>Sordariomycetes</taxon>
        <taxon>Xylariomycetidae</taxon>
        <taxon>Xylariales</taxon>
        <taxon>Xylariaceae</taxon>
        <taxon>Nemania</taxon>
    </lineage>
</organism>
<protein>
    <submittedName>
        <fullName evidence="1">Uncharacterized protein</fullName>
    </submittedName>
</protein>
<name>A0ACC2I244_9PEZI</name>